<name>A0ABS8AU89_9BACT</name>
<dbReference type="RefSeq" id="WP_226176920.1">
    <property type="nucleotide sequence ID" value="NZ_JAJADR010000004.1"/>
</dbReference>
<protein>
    <submittedName>
        <fullName evidence="2">Uncharacterized protein</fullName>
    </submittedName>
</protein>
<evidence type="ECO:0000313" key="3">
    <source>
        <dbReference type="Proteomes" id="UP001165296"/>
    </source>
</evidence>
<feature type="signal peptide" evidence="1">
    <location>
        <begin position="1"/>
        <end position="23"/>
    </location>
</feature>
<dbReference type="EMBL" id="JAJADR010000004">
    <property type="protein sequence ID" value="MCB2409309.1"/>
    <property type="molecule type" value="Genomic_DNA"/>
</dbReference>
<organism evidence="2 3">
    <name type="scientific">Hymenobacter lucidus</name>
    <dbReference type="NCBI Taxonomy" id="2880930"/>
    <lineage>
        <taxon>Bacteria</taxon>
        <taxon>Pseudomonadati</taxon>
        <taxon>Bacteroidota</taxon>
        <taxon>Cytophagia</taxon>
        <taxon>Cytophagales</taxon>
        <taxon>Hymenobacteraceae</taxon>
        <taxon>Hymenobacter</taxon>
    </lineage>
</organism>
<dbReference type="Proteomes" id="UP001165296">
    <property type="component" value="Unassembled WGS sequence"/>
</dbReference>
<evidence type="ECO:0000256" key="1">
    <source>
        <dbReference type="SAM" id="SignalP"/>
    </source>
</evidence>
<evidence type="ECO:0000313" key="2">
    <source>
        <dbReference type="EMBL" id="MCB2409309.1"/>
    </source>
</evidence>
<feature type="chain" id="PRO_5046740241" evidence="1">
    <location>
        <begin position="24"/>
        <end position="58"/>
    </location>
</feature>
<comment type="caution">
    <text evidence="2">The sequence shown here is derived from an EMBL/GenBank/DDBJ whole genome shotgun (WGS) entry which is preliminary data.</text>
</comment>
<gene>
    <name evidence="2" type="ORF">LGH74_15055</name>
</gene>
<sequence>MKILLRITALLVAVLATYLPVRAQTVDPGFASISMYSPATVAPAAAVYATAQQPMANC</sequence>
<reference evidence="2" key="1">
    <citation type="submission" date="2021-10" db="EMBL/GenBank/DDBJ databases">
        <authorList>
            <person name="Dean J.D."/>
            <person name="Kim M.K."/>
            <person name="Newey C.N."/>
            <person name="Stoker T.S."/>
            <person name="Thompson D.W."/>
            <person name="Grose J.H."/>
        </authorList>
    </citation>
    <scope>NUCLEOTIDE SEQUENCE</scope>
    <source>
        <strain evidence="2">BT178</strain>
    </source>
</reference>
<proteinExistence type="predicted"/>
<keyword evidence="1" id="KW-0732">Signal</keyword>
<keyword evidence="3" id="KW-1185">Reference proteome</keyword>
<accession>A0ABS8AU89</accession>